<dbReference type="EMBL" id="JAFBBK010000001">
    <property type="protein sequence ID" value="MBM7416098.1"/>
    <property type="molecule type" value="Genomic_DNA"/>
</dbReference>
<keyword evidence="2" id="KW-1185">Reference proteome</keyword>
<sequence>MIAVASIPAAHPYVAAVIATGDDILLLDDPRPLEATTPGQWWPPRLLEPDYLRAHIDDIDVVHLHFGFDAATPDRLADVVSVLRESSTPLVLTVHDLHNPHFAELDMHRSQLDVLVPAAAAVITLTDRAAREIERLWGRSAMVIPHPHVAPLDVIAARDTTAHERAVVAVHAKSLRANLDPEAVMATVVAAASARDAVVRLDIDDDVFDHTSHWYAPERGEQLLAFRDHPDVDVRVHRRFSDAELWQYLSEIDVSVLPYRFGTHSGWMEACRDLGVVPVVPDIGHFADQFPCPTFVFGPGLFDPASLDAAVGEALRTEPTGPDFADYRRHQQSAVAAEHAALYRALSAPVASGRADGAVLV</sequence>
<dbReference type="SUPFAM" id="SSF53756">
    <property type="entry name" value="UDP-Glycosyltransferase/glycogen phosphorylase"/>
    <property type="match status" value="1"/>
</dbReference>
<organism evidence="1 2">
    <name type="scientific">Rhodococcoides corynebacterioides</name>
    <dbReference type="NCBI Taxonomy" id="53972"/>
    <lineage>
        <taxon>Bacteria</taxon>
        <taxon>Bacillati</taxon>
        <taxon>Actinomycetota</taxon>
        <taxon>Actinomycetes</taxon>
        <taxon>Mycobacteriales</taxon>
        <taxon>Nocardiaceae</taxon>
        <taxon>Rhodococcoides</taxon>
    </lineage>
</organism>
<dbReference type="RefSeq" id="WP_307806013.1">
    <property type="nucleotide sequence ID" value="NZ_JAFBBK010000001.1"/>
</dbReference>
<dbReference type="Proteomes" id="UP000703038">
    <property type="component" value="Unassembled WGS sequence"/>
</dbReference>
<gene>
    <name evidence="1" type="ORF">JOE42_002831</name>
</gene>
<accession>A0ABS2KW07</accession>
<protein>
    <recommendedName>
        <fullName evidence="3">Glycosyltransferase subfamily 4-like N-terminal domain-containing protein</fullName>
    </recommendedName>
</protein>
<reference evidence="1 2" key="1">
    <citation type="submission" date="2021-01" db="EMBL/GenBank/DDBJ databases">
        <title>Genomics of switchgrass bacterial isolates.</title>
        <authorList>
            <person name="Shade A."/>
        </authorList>
    </citation>
    <scope>NUCLEOTIDE SEQUENCE [LARGE SCALE GENOMIC DNA]</scope>
    <source>
        <strain evidence="1 2">PvP111</strain>
    </source>
</reference>
<evidence type="ECO:0000313" key="2">
    <source>
        <dbReference type="Proteomes" id="UP000703038"/>
    </source>
</evidence>
<evidence type="ECO:0008006" key="3">
    <source>
        <dbReference type="Google" id="ProtNLM"/>
    </source>
</evidence>
<dbReference type="Gene3D" id="3.40.50.2000">
    <property type="entry name" value="Glycogen Phosphorylase B"/>
    <property type="match status" value="1"/>
</dbReference>
<evidence type="ECO:0000313" key="1">
    <source>
        <dbReference type="EMBL" id="MBM7416098.1"/>
    </source>
</evidence>
<name>A0ABS2KW07_9NOCA</name>
<proteinExistence type="predicted"/>
<comment type="caution">
    <text evidence="1">The sequence shown here is derived from an EMBL/GenBank/DDBJ whole genome shotgun (WGS) entry which is preliminary data.</text>
</comment>